<dbReference type="InterPro" id="IPR019734">
    <property type="entry name" value="TPR_rpt"/>
</dbReference>
<dbReference type="InterPro" id="IPR050498">
    <property type="entry name" value="Ycf3"/>
</dbReference>
<evidence type="ECO:0000313" key="6">
    <source>
        <dbReference type="Proteomes" id="UP001597545"/>
    </source>
</evidence>
<evidence type="ECO:0000256" key="2">
    <source>
        <dbReference type="ARBA" id="ARBA00022803"/>
    </source>
</evidence>
<dbReference type="InterPro" id="IPR011990">
    <property type="entry name" value="TPR-like_helical_dom_sf"/>
</dbReference>
<sequence>MKRRFLSNPWKMVKLGLASATLALFTLTVQAQDQSQHSNPNVRLGQKALLDGDFKAAATHLQKALPAEANDPDVQYLLGYSQFHNGDYNKAIETFKKVIALDAKHTSAYYYKAKASNNLAVASNNKIANSAKEQLLKTAIEDYSKAIAISANDAKLYQNRAIAYRDLGILTGTAGAANYDKAKATDAYNKAVTDYEKVLTYDASRKDIQTEVKKAKVYRDNLK</sequence>
<gene>
    <name evidence="5" type="ORF">ACFSR5_01500</name>
</gene>
<keyword evidence="4" id="KW-0732">Signal</keyword>
<dbReference type="SUPFAM" id="SSF48452">
    <property type="entry name" value="TPR-like"/>
    <property type="match status" value="1"/>
</dbReference>
<reference evidence="6" key="1">
    <citation type="journal article" date="2019" name="Int. J. Syst. Evol. Microbiol.">
        <title>The Global Catalogue of Microorganisms (GCM) 10K type strain sequencing project: providing services to taxonomists for standard genome sequencing and annotation.</title>
        <authorList>
            <consortium name="The Broad Institute Genomics Platform"/>
            <consortium name="The Broad Institute Genome Sequencing Center for Infectious Disease"/>
            <person name="Wu L."/>
            <person name="Ma J."/>
        </authorList>
    </citation>
    <scope>NUCLEOTIDE SEQUENCE [LARGE SCALE GENOMIC DNA]</scope>
    <source>
        <strain evidence="6">KCTC 42662</strain>
    </source>
</reference>
<evidence type="ECO:0000256" key="4">
    <source>
        <dbReference type="SAM" id="SignalP"/>
    </source>
</evidence>
<dbReference type="PROSITE" id="PS50005">
    <property type="entry name" value="TPR"/>
    <property type="match status" value="1"/>
</dbReference>
<dbReference type="PANTHER" id="PTHR44858:SF1">
    <property type="entry name" value="UDP-N-ACETYLGLUCOSAMINE--PEPTIDE N-ACETYLGLUCOSAMINYLTRANSFERASE SPINDLY-RELATED"/>
    <property type="match status" value="1"/>
</dbReference>
<dbReference type="EMBL" id="JBHULR010000001">
    <property type="protein sequence ID" value="MFD2546312.1"/>
    <property type="molecule type" value="Genomic_DNA"/>
</dbReference>
<evidence type="ECO:0000313" key="5">
    <source>
        <dbReference type="EMBL" id="MFD2546312.1"/>
    </source>
</evidence>
<dbReference type="Pfam" id="PF12895">
    <property type="entry name" value="ANAPC3"/>
    <property type="match status" value="1"/>
</dbReference>
<feature type="repeat" description="TPR" evidence="3">
    <location>
        <begin position="72"/>
        <end position="105"/>
    </location>
</feature>
<comment type="caution">
    <text evidence="5">The sequence shown here is derived from an EMBL/GenBank/DDBJ whole genome shotgun (WGS) entry which is preliminary data.</text>
</comment>
<evidence type="ECO:0000256" key="1">
    <source>
        <dbReference type="ARBA" id="ARBA00022737"/>
    </source>
</evidence>
<feature type="signal peptide" evidence="4">
    <location>
        <begin position="1"/>
        <end position="31"/>
    </location>
</feature>
<dbReference type="Proteomes" id="UP001597545">
    <property type="component" value="Unassembled WGS sequence"/>
</dbReference>
<keyword evidence="1" id="KW-0677">Repeat</keyword>
<dbReference type="RefSeq" id="WP_380899974.1">
    <property type="nucleotide sequence ID" value="NZ_JBHUEG010000002.1"/>
</dbReference>
<evidence type="ECO:0000256" key="3">
    <source>
        <dbReference type="PROSITE-ProRule" id="PRU00339"/>
    </source>
</evidence>
<proteinExistence type="predicted"/>
<keyword evidence="2 3" id="KW-0802">TPR repeat</keyword>
<dbReference type="SMART" id="SM00028">
    <property type="entry name" value="TPR"/>
    <property type="match status" value="3"/>
</dbReference>
<dbReference type="Gene3D" id="1.25.40.10">
    <property type="entry name" value="Tetratricopeptide repeat domain"/>
    <property type="match status" value="2"/>
</dbReference>
<accession>A0ABW5KF27</accession>
<feature type="chain" id="PRO_5046558865" evidence="4">
    <location>
        <begin position="32"/>
        <end position="223"/>
    </location>
</feature>
<name>A0ABW5KF27_9SPHI</name>
<keyword evidence="6" id="KW-1185">Reference proteome</keyword>
<organism evidence="5 6">
    <name type="scientific">Sphingobacterium suaedae</name>
    <dbReference type="NCBI Taxonomy" id="1686402"/>
    <lineage>
        <taxon>Bacteria</taxon>
        <taxon>Pseudomonadati</taxon>
        <taxon>Bacteroidota</taxon>
        <taxon>Sphingobacteriia</taxon>
        <taxon>Sphingobacteriales</taxon>
        <taxon>Sphingobacteriaceae</taxon>
        <taxon>Sphingobacterium</taxon>
    </lineage>
</organism>
<dbReference type="PANTHER" id="PTHR44858">
    <property type="entry name" value="TETRATRICOPEPTIDE REPEAT PROTEIN 6"/>
    <property type="match status" value="1"/>
</dbReference>
<protein>
    <submittedName>
        <fullName evidence="5">Tetratricopeptide repeat protein</fullName>
    </submittedName>
</protein>